<evidence type="ECO:0000313" key="3">
    <source>
        <dbReference type="Proteomes" id="UP000191056"/>
    </source>
</evidence>
<name>A0A1V4J0A1_9CLOT</name>
<dbReference type="EMBL" id="MZGT01000005">
    <property type="protein sequence ID" value="OPJ65741.1"/>
    <property type="molecule type" value="Genomic_DNA"/>
</dbReference>
<evidence type="ECO:0008006" key="4">
    <source>
        <dbReference type="Google" id="ProtNLM"/>
    </source>
</evidence>
<dbReference type="OrthoDB" id="1922109at2"/>
<sequence length="66" mass="7622">MKDATIMLRVTTEQKLAIKRMARKQGMTITEFMLFNMMKSINKSEILELKGDIGLDLGLDFKNIQE</sequence>
<evidence type="ECO:0000256" key="1">
    <source>
        <dbReference type="ARBA" id="ARBA00022649"/>
    </source>
</evidence>
<dbReference type="AlphaFoldDB" id="A0A1V4J0A1"/>
<dbReference type="Proteomes" id="UP000191056">
    <property type="component" value="Unassembled WGS sequence"/>
</dbReference>
<dbReference type="InterPro" id="IPR014795">
    <property type="entry name" value="TacA_1-like"/>
</dbReference>
<comment type="caution">
    <text evidence="2">The sequence shown here is derived from an EMBL/GenBank/DDBJ whole genome shotgun (WGS) entry which is preliminary data.</text>
</comment>
<proteinExistence type="predicted"/>
<evidence type="ECO:0000313" key="2">
    <source>
        <dbReference type="EMBL" id="OPJ65741.1"/>
    </source>
</evidence>
<dbReference type="RefSeq" id="WP_079438119.1">
    <property type="nucleotide sequence ID" value="NZ_MZGT01000005.1"/>
</dbReference>
<protein>
    <recommendedName>
        <fullName evidence="4">DUF1778 domain-containing protein</fullName>
    </recommendedName>
</protein>
<keyword evidence="1" id="KW-1277">Toxin-antitoxin system</keyword>
<reference evidence="2 3" key="1">
    <citation type="submission" date="2017-03" db="EMBL/GenBank/DDBJ databases">
        <title>Genome sequence of Clostridium chromiireducens DSM 23318.</title>
        <authorList>
            <person name="Poehlein A."/>
            <person name="Daniel R."/>
        </authorList>
    </citation>
    <scope>NUCLEOTIDE SEQUENCE [LARGE SCALE GENOMIC DNA]</scope>
    <source>
        <strain evidence="2 3">DSM 23318</strain>
    </source>
</reference>
<keyword evidence="3" id="KW-1185">Reference proteome</keyword>
<dbReference type="Gene3D" id="1.20.5.780">
    <property type="entry name" value="Single helix bin"/>
    <property type="match status" value="1"/>
</dbReference>
<accession>A0A1V4J0A1</accession>
<organism evidence="2 3">
    <name type="scientific">Clostridium chromiireducens</name>
    <dbReference type="NCBI Taxonomy" id="225345"/>
    <lineage>
        <taxon>Bacteria</taxon>
        <taxon>Bacillati</taxon>
        <taxon>Bacillota</taxon>
        <taxon>Clostridia</taxon>
        <taxon>Eubacteriales</taxon>
        <taxon>Clostridiaceae</taxon>
        <taxon>Clostridium</taxon>
    </lineage>
</organism>
<gene>
    <name evidence="2" type="ORF">CLCHR_05170</name>
</gene>
<dbReference type="STRING" id="225345.CLCHR_05170"/>
<dbReference type="Pfam" id="PF08681">
    <property type="entry name" value="TacA1"/>
    <property type="match status" value="1"/>
</dbReference>